<sequence>MKNIQFISLSVLINFAFLLSVHAQAVVESPLIWERQKASLGSVMEEYGKVTTEFFVANDGDAPVIIEEVETDCGCTTVDFVSDTLLHNQIGAIKVDYQPTGFGGDFEKKVVVKTNINPAGDTLYLEGFNIPYPENVASYYDYKVGSLGFRFSSINMGDVFTNEPKIKYVDFYNFKDLPITLDHDHSGLPAHVKINMIPAIVPAKSRGLLAIQYDGAEKNDLGFFDEQVAFKIESRGDQGVELRLLTTVQEYFAPVPKSEVNQVPRLGVSEVEVDLGRISSKETVHHEITLSNMSPKEVNIRKVVTNCDCMQFQLPSYDLSPGDKVTLTLTFDPSGRLGIDHKMVSIFSNDPLNPTRTIVFKSRID</sequence>
<dbReference type="Pfam" id="PF07610">
    <property type="entry name" value="DUF1573"/>
    <property type="match status" value="2"/>
</dbReference>
<dbReference type="STRING" id="926556.Echvi_2989"/>
<dbReference type="InterPro" id="IPR011467">
    <property type="entry name" value="DUF1573"/>
</dbReference>
<evidence type="ECO:0000256" key="1">
    <source>
        <dbReference type="SAM" id="SignalP"/>
    </source>
</evidence>
<dbReference type="PANTHER" id="PTHR37833">
    <property type="entry name" value="LIPOPROTEIN-RELATED"/>
    <property type="match status" value="1"/>
</dbReference>
<dbReference type="RefSeq" id="WP_015266779.1">
    <property type="nucleotide sequence ID" value="NC_019904.1"/>
</dbReference>
<dbReference type="PANTHER" id="PTHR37833:SF1">
    <property type="entry name" value="SIGNAL PEPTIDE PROTEIN"/>
    <property type="match status" value="1"/>
</dbReference>
<dbReference type="InterPro" id="IPR013783">
    <property type="entry name" value="Ig-like_fold"/>
</dbReference>
<dbReference type="eggNOG" id="ENOG502Z9QX">
    <property type="taxonomic scope" value="Bacteria"/>
</dbReference>
<dbReference type="AlphaFoldDB" id="L0G0Z9"/>
<dbReference type="Proteomes" id="UP000010796">
    <property type="component" value="Chromosome"/>
</dbReference>
<reference evidence="3" key="1">
    <citation type="submission" date="2012-02" db="EMBL/GenBank/DDBJ databases">
        <title>The complete genome of Echinicola vietnamensis DSM 17526.</title>
        <authorList>
            <person name="Lucas S."/>
            <person name="Copeland A."/>
            <person name="Lapidus A."/>
            <person name="Glavina del Rio T."/>
            <person name="Dalin E."/>
            <person name="Tice H."/>
            <person name="Bruce D."/>
            <person name="Goodwin L."/>
            <person name="Pitluck S."/>
            <person name="Peters L."/>
            <person name="Ovchinnikova G."/>
            <person name="Teshima H."/>
            <person name="Kyrpides N."/>
            <person name="Mavromatis K."/>
            <person name="Ivanova N."/>
            <person name="Brettin T."/>
            <person name="Detter J.C."/>
            <person name="Han C."/>
            <person name="Larimer F."/>
            <person name="Land M."/>
            <person name="Hauser L."/>
            <person name="Markowitz V."/>
            <person name="Cheng J.-F."/>
            <person name="Hugenholtz P."/>
            <person name="Woyke T."/>
            <person name="Wu D."/>
            <person name="Brambilla E."/>
            <person name="Klenk H.-P."/>
            <person name="Eisen J.A."/>
        </authorList>
    </citation>
    <scope>NUCLEOTIDE SEQUENCE [LARGE SCALE GENOMIC DNA]</scope>
    <source>
        <strain evidence="3">DSM 17526 / LMG 23754 / KMM 6221</strain>
    </source>
</reference>
<name>L0G0Z9_ECHVK</name>
<feature type="chain" id="PRO_5003942153" description="DUF1573 domain-containing protein" evidence="1">
    <location>
        <begin position="26"/>
        <end position="365"/>
    </location>
</feature>
<keyword evidence="1" id="KW-0732">Signal</keyword>
<feature type="signal peptide" evidence="1">
    <location>
        <begin position="1"/>
        <end position="25"/>
    </location>
</feature>
<evidence type="ECO:0008006" key="4">
    <source>
        <dbReference type="Google" id="ProtNLM"/>
    </source>
</evidence>
<dbReference type="EMBL" id="CP003346">
    <property type="protein sequence ID" value="AGA79227.1"/>
    <property type="molecule type" value="Genomic_DNA"/>
</dbReference>
<gene>
    <name evidence="2" type="ordered locus">Echvi_2989</name>
</gene>
<dbReference type="OrthoDB" id="1466304at2"/>
<dbReference type="KEGG" id="evi:Echvi_2989"/>
<dbReference type="Gene3D" id="2.60.40.10">
    <property type="entry name" value="Immunoglobulins"/>
    <property type="match status" value="2"/>
</dbReference>
<organism evidence="2 3">
    <name type="scientific">Echinicola vietnamensis (strain DSM 17526 / LMG 23754 / KMM 6221)</name>
    <dbReference type="NCBI Taxonomy" id="926556"/>
    <lineage>
        <taxon>Bacteria</taxon>
        <taxon>Pseudomonadati</taxon>
        <taxon>Bacteroidota</taxon>
        <taxon>Cytophagia</taxon>
        <taxon>Cytophagales</taxon>
        <taxon>Cyclobacteriaceae</taxon>
        <taxon>Echinicola</taxon>
    </lineage>
</organism>
<accession>L0G0Z9</accession>
<proteinExistence type="predicted"/>
<keyword evidence="3" id="KW-1185">Reference proteome</keyword>
<dbReference type="PATRIC" id="fig|926556.3.peg.3156"/>
<evidence type="ECO:0000313" key="2">
    <source>
        <dbReference type="EMBL" id="AGA79227.1"/>
    </source>
</evidence>
<dbReference type="HOGENOM" id="CLU_051681_0_0_10"/>
<protein>
    <recommendedName>
        <fullName evidence="4">DUF1573 domain-containing protein</fullName>
    </recommendedName>
</protein>
<evidence type="ECO:0000313" key="3">
    <source>
        <dbReference type="Proteomes" id="UP000010796"/>
    </source>
</evidence>